<name>A0A060WQS4_ONCMY</name>
<dbReference type="GO" id="GO:0015631">
    <property type="term" value="F:tubulin binding"/>
    <property type="evidence" value="ECO:0007669"/>
    <property type="project" value="TreeGrafter"/>
</dbReference>
<feature type="domain" description="CENPJ tubulin-binding region" evidence="3">
    <location>
        <begin position="36"/>
        <end position="100"/>
    </location>
</feature>
<dbReference type="GO" id="GO:0060271">
    <property type="term" value="P:cilium assembly"/>
    <property type="evidence" value="ECO:0007669"/>
    <property type="project" value="TreeGrafter"/>
</dbReference>
<feature type="compositionally biased region" description="Polar residues" evidence="2">
    <location>
        <begin position="97"/>
        <end position="110"/>
    </location>
</feature>
<proteinExistence type="inferred from homology"/>
<sequence length="140" mass="15891">MGDNEEMEEVMLSPHSAPSMIEECKDYRGDDSELDSQDRPIKQGIEGQKQTFEELLEEELRLAEQRLKTTQQQQSPEAVEGAIPKRFFLRQGEGLSRFTNRSKANRQRPQTPGDLRTQARPEGQSVASHTVQDCCAQQGE</sequence>
<dbReference type="InterPro" id="IPR026581">
    <property type="entry name" value="TCP10L/CENPJ"/>
</dbReference>
<dbReference type="GO" id="GO:0005814">
    <property type="term" value="C:centriole"/>
    <property type="evidence" value="ECO:0007669"/>
    <property type="project" value="TreeGrafter"/>
</dbReference>
<feature type="region of interest" description="Disordered" evidence="2">
    <location>
        <begin position="67"/>
        <end position="86"/>
    </location>
</feature>
<evidence type="ECO:0000256" key="1">
    <source>
        <dbReference type="ARBA" id="ARBA00005627"/>
    </source>
</evidence>
<dbReference type="PANTHER" id="PTHR10331">
    <property type="entry name" value="T COMPLEX PROTEIN 10"/>
    <property type="match status" value="1"/>
</dbReference>
<feature type="region of interest" description="Disordered" evidence="2">
    <location>
        <begin position="91"/>
        <end position="140"/>
    </location>
</feature>
<evidence type="ECO:0000259" key="3">
    <source>
        <dbReference type="Pfam" id="PF25779"/>
    </source>
</evidence>
<accession>A0A060WQS4</accession>
<dbReference type="GO" id="GO:0061511">
    <property type="term" value="P:centriole elongation"/>
    <property type="evidence" value="ECO:0007669"/>
    <property type="project" value="TreeGrafter"/>
</dbReference>
<dbReference type="GO" id="GO:0005813">
    <property type="term" value="C:centrosome"/>
    <property type="evidence" value="ECO:0007669"/>
    <property type="project" value="TreeGrafter"/>
</dbReference>
<dbReference type="AlphaFoldDB" id="A0A060WQS4"/>
<dbReference type="PANTHER" id="PTHR10331:SF27">
    <property type="entry name" value="CENTROMERE PROTEIN J"/>
    <property type="match status" value="1"/>
</dbReference>
<organism evidence="4 5">
    <name type="scientific">Oncorhynchus mykiss</name>
    <name type="common">Rainbow trout</name>
    <name type="synonym">Salmo gairdneri</name>
    <dbReference type="NCBI Taxonomy" id="8022"/>
    <lineage>
        <taxon>Eukaryota</taxon>
        <taxon>Metazoa</taxon>
        <taxon>Chordata</taxon>
        <taxon>Craniata</taxon>
        <taxon>Vertebrata</taxon>
        <taxon>Euteleostomi</taxon>
        <taxon>Actinopterygii</taxon>
        <taxon>Neopterygii</taxon>
        <taxon>Teleostei</taxon>
        <taxon>Protacanthopterygii</taxon>
        <taxon>Salmoniformes</taxon>
        <taxon>Salmonidae</taxon>
        <taxon>Salmoninae</taxon>
        <taxon>Oncorhynchus</taxon>
    </lineage>
</organism>
<dbReference type="Proteomes" id="UP000193380">
    <property type="component" value="Unassembled WGS sequence"/>
</dbReference>
<evidence type="ECO:0000256" key="2">
    <source>
        <dbReference type="SAM" id="MobiDB-lite"/>
    </source>
</evidence>
<dbReference type="Pfam" id="PF25779">
    <property type="entry name" value="Tubulin-bind_CPAP"/>
    <property type="match status" value="1"/>
</dbReference>
<reference evidence="4" key="1">
    <citation type="journal article" date="2014" name="Nat. Commun.">
        <title>The rainbow trout genome provides novel insights into evolution after whole-genome duplication in vertebrates.</title>
        <authorList>
            <person name="Berthelot C."/>
            <person name="Brunet F."/>
            <person name="Chalopin D."/>
            <person name="Juanchich A."/>
            <person name="Bernard M."/>
            <person name="Noel B."/>
            <person name="Bento P."/>
            <person name="Da Silva C."/>
            <person name="Labadie K."/>
            <person name="Alberti A."/>
            <person name="Aury J.M."/>
            <person name="Louis A."/>
            <person name="Dehais P."/>
            <person name="Bardou P."/>
            <person name="Montfort J."/>
            <person name="Klopp C."/>
            <person name="Cabau C."/>
            <person name="Gaspin C."/>
            <person name="Thorgaard G.H."/>
            <person name="Boussaha M."/>
            <person name="Quillet E."/>
            <person name="Guyomard R."/>
            <person name="Galiana D."/>
            <person name="Bobe J."/>
            <person name="Volff J.N."/>
            <person name="Genet C."/>
            <person name="Wincker P."/>
            <person name="Jaillon O."/>
            <person name="Roest Crollius H."/>
            <person name="Guiguen Y."/>
        </authorList>
    </citation>
    <scope>NUCLEOTIDE SEQUENCE [LARGE SCALE GENOMIC DNA]</scope>
</reference>
<dbReference type="EMBL" id="FR904671">
    <property type="protein sequence ID" value="CDQ69501.1"/>
    <property type="molecule type" value="Genomic_DNA"/>
</dbReference>
<dbReference type="STRING" id="8022.A0A060WQS4"/>
<gene>
    <name evidence="4" type="ORF">GSONMT00007987001</name>
</gene>
<comment type="similarity">
    <text evidence="1">Belongs to the TCP10 family.</text>
</comment>
<dbReference type="PaxDb" id="8022-A0A060WQS4"/>
<dbReference type="InterPro" id="IPR058029">
    <property type="entry name" value="Tubulin-bd_CENPJ"/>
</dbReference>
<protein>
    <recommendedName>
        <fullName evidence="3">CENPJ tubulin-binding region domain-containing protein</fullName>
    </recommendedName>
</protein>
<reference evidence="4" key="2">
    <citation type="submission" date="2014-03" db="EMBL/GenBank/DDBJ databases">
        <authorList>
            <person name="Genoscope - CEA"/>
        </authorList>
    </citation>
    <scope>NUCLEOTIDE SEQUENCE</scope>
</reference>
<evidence type="ECO:0000313" key="4">
    <source>
        <dbReference type="EMBL" id="CDQ69501.1"/>
    </source>
</evidence>
<evidence type="ECO:0000313" key="5">
    <source>
        <dbReference type="Proteomes" id="UP000193380"/>
    </source>
</evidence>